<dbReference type="Pfam" id="PF00013">
    <property type="entry name" value="KH_1"/>
    <property type="match status" value="1"/>
</dbReference>
<feature type="domain" description="Lipoyl-binding" evidence="4">
    <location>
        <begin position="235"/>
        <end position="314"/>
    </location>
</feature>
<dbReference type="GO" id="GO:0003730">
    <property type="term" value="F:mRNA 3'-UTR binding"/>
    <property type="evidence" value="ECO:0007669"/>
    <property type="project" value="TreeGrafter"/>
</dbReference>
<organism evidence="5 6">
    <name type="scientific">Pocillopora damicornis</name>
    <name type="common">Cauliflower coral</name>
    <name type="synonym">Millepora damicornis</name>
    <dbReference type="NCBI Taxonomy" id="46731"/>
    <lineage>
        <taxon>Eukaryota</taxon>
        <taxon>Metazoa</taxon>
        <taxon>Cnidaria</taxon>
        <taxon>Anthozoa</taxon>
        <taxon>Hexacorallia</taxon>
        <taxon>Scleractinia</taxon>
        <taxon>Astrocoeniina</taxon>
        <taxon>Pocilloporidae</taxon>
        <taxon>Pocillopora</taxon>
    </lineage>
</organism>
<feature type="region of interest" description="Disordered" evidence="3">
    <location>
        <begin position="312"/>
        <end position="333"/>
    </location>
</feature>
<name>A0A3M6V0E9_POCDA</name>
<comment type="caution">
    <text evidence="5">The sequence shown here is derived from an EMBL/GenBank/DDBJ whole genome shotgun (WGS) entry which is preliminary data.</text>
</comment>
<dbReference type="InterPro" id="IPR040472">
    <property type="entry name" value="FMRP_KH0"/>
</dbReference>
<dbReference type="GO" id="GO:0010494">
    <property type="term" value="C:cytoplasmic stress granule"/>
    <property type="evidence" value="ECO:0007669"/>
    <property type="project" value="TreeGrafter"/>
</dbReference>
<dbReference type="OrthoDB" id="424249at2759"/>
<dbReference type="InterPro" id="IPR000089">
    <property type="entry name" value="Biotin_lipoyl"/>
</dbReference>
<evidence type="ECO:0000313" key="5">
    <source>
        <dbReference type="EMBL" id="RMX59372.1"/>
    </source>
</evidence>
<dbReference type="PROSITE" id="PS00188">
    <property type="entry name" value="BIOTIN"/>
    <property type="match status" value="1"/>
</dbReference>
<dbReference type="EMBL" id="RCHS01000360">
    <property type="protein sequence ID" value="RMX59372.1"/>
    <property type="molecule type" value="Genomic_DNA"/>
</dbReference>
<dbReference type="GO" id="GO:0043488">
    <property type="term" value="P:regulation of mRNA stability"/>
    <property type="evidence" value="ECO:0007669"/>
    <property type="project" value="TreeGrafter"/>
</dbReference>
<evidence type="ECO:0000256" key="1">
    <source>
        <dbReference type="ARBA" id="ARBA00023267"/>
    </source>
</evidence>
<dbReference type="InterPro" id="IPR040148">
    <property type="entry name" value="FMR1"/>
</dbReference>
<dbReference type="GO" id="GO:0045727">
    <property type="term" value="P:positive regulation of translation"/>
    <property type="evidence" value="ECO:0007669"/>
    <property type="project" value="TreeGrafter"/>
</dbReference>
<dbReference type="CDD" id="cd22425">
    <property type="entry name" value="KH_I_FMR1_FXR_rpt1"/>
    <property type="match status" value="1"/>
</dbReference>
<dbReference type="PANTHER" id="PTHR10603">
    <property type="entry name" value="FRAGILE X MENTAL RETARDATION SYNDROME-RELATED PROTEIN"/>
    <property type="match status" value="1"/>
</dbReference>
<dbReference type="GO" id="GO:0051028">
    <property type="term" value="P:mRNA transport"/>
    <property type="evidence" value="ECO:0007669"/>
    <property type="project" value="TreeGrafter"/>
</dbReference>
<gene>
    <name evidence="5" type="ORF">pdam_00016373</name>
</gene>
<dbReference type="SMART" id="SM00322">
    <property type="entry name" value="KH"/>
    <property type="match status" value="1"/>
</dbReference>
<evidence type="ECO:0000259" key="4">
    <source>
        <dbReference type="PROSITE" id="PS50968"/>
    </source>
</evidence>
<dbReference type="PANTHER" id="PTHR10603:SF7">
    <property type="entry name" value="FRAGILE X MESSENGER RIBONUCLEOPROTEIN 1 HOMOLOG"/>
    <property type="match status" value="1"/>
</dbReference>
<dbReference type="GO" id="GO:0048513">
    <property type="term" value="P:animal organ development"/>
    <property type="evidence" value="ECO:0007669"/>
    <property type="project" value="TreeGrafter"/>
</dbReference>
<dbReference type="Gene3D" id="3.30.1370.10">
    <property type="entry name" value="K Homology domain, type 1"/>
    <property type="match status" value="1"/>
</dbReference>
<dbReference type="Pfam" id="PF00364">
    <property type="entry name" value="Biotin_lipoyl"/>
    <property type="match status" value="1"/>
</dbReference>
<dbReference type="Proteomes" id="UP000275408">
    <property type="component" value="Unassembled WGS sequence"/>
</dbReference>
<dbReference type="Gene3D" id="2.40.50.100">
    <property type="match status" value="1"/>
</dbReference>
<keyword evidence="2" id="KW-0694">RNA-binding</keyword>
<reference evidence="5 6" key="1">
    <citation type="journal article" date="2018" name="Sci. Rep.">
        <title>Comparative analysis of the Pocillopora damicornis genome highlights role of immune system in coral evolution.</title>
        <authorList>
            <person name="Cunning R."/>
            <person name="Bay R.A."/>
            <person name="Gillette P."/>
            <person name="Baker A.C."/>
            <person name="Traylor-Knowles N."/>
        </authorList>
    </citation>
    <scope>NUCLEOTIDE SEQUENCE [LARGE SCALE GENOMIC DNA]</scope>
    <source>
        <strain evidence="5">RSMAS</strain>
        <tissue evidence="5">Whole animal</tissue>
    </source>
</reference>
<dbReference type="PROSITE" id="PS50968">
    <property type="entry name" value="BIOTINYL_LIPOYL"/>
    <property type="match status" value="1"/>
</dbReference>
<sequence>MEDLAVEVCGKNGAYYKGYVKNIHQDQVTIAFEHEQNDCRRVPYEEVRVPPASNQRCDLYVDDEVEVFTRDDDGEPCGWWLARIVHKKGEFYVIHSTTVGAMHFQISCKDEMTHREFKKQCGASCVYYLDELAVLVALSRSERPVKCAAMLSEIHFRSLRTKMLLQSWMDETARQVETAKKQMGIVEMLTLPDHLMGLAIGAQGANIQQARRLAGIISIEVDEENCTFHICGENEASVKEARRLLEFAEETVYVPRPLVFVEPGQTVKEGETLVVMEAMKMEHVIRAPKSGVIEKVLYSSGQAVNRHAQLVQFQEQGEEQKSEDDDEEGPEAE</sequence>
<dbReference type="InterPro" id="IPR004088">
    <property type="entry name" value="KH_dom_type_1"/>
</dbReference>
<dbReference type="InterPro" id="IPR001882">
    <property type="entry name" value="Biotin_BS"/>
</dbReference>
<dbReference type="InterPro" id="IPR036612">
    <property type="entry name" value="KH_dom_type_1_sf"/>
</dbReference>
<dbReference type="CDD" id="cd22426">
    <property type="entry name" value="KH_I_FMR1_FXR_rpt2"/>
    <property type="match status" value="1"/>
</dbReference>
<dbReference type="GO" id="GO:0005634">
    <property type="term" value="C:nucleus"/>
    <property type="evidence" value="ECO:0007669"/>
    <property type="project" value="TreeGrafter"/>
</dbReference>
<accession>A0A3M6V0E9</accession>
<dbReference type="Gene3D" id="2.30.30.140">
    <property type="match status" value="2"/>
</dbReference>
<dbReference type="InterPro" id="IPR004087">
    <property type="entry name" value="KH_dom"/>
</dbReference>
<dbReference type="STRING" id="46731.A0A3M6V0E9"/>
<proteinExistence type="predicted"/>
<evidence type="ECO:0000313" key="6">
    <source>
        <dbReference type="Proteomes" id="UP000275408"/>
    </source>
</evidence>
<evidence type="ECO:0000256" key="3">
    <source>
        <dbReference type="SAM" id="MobiDB-lite"/>
    </source>
</evidence>
<dbReference type="SUPFAM" id="SSF51230">
    <property type="entry name" value="Single hybrid motif"/>
    <property type="match status" value="1"/>
</dbReference>
<dbReference type="Pfam" id="PF17904">
    <property type="entry name" value="KH_9"/>
    <property type="match status" value="1"/>
</dbReference>
<keyword evidence="6" id="KW-1185">Reference proteome</keyword>
<dbReference type="PROSITE" id="PS50084">
    <property type="entry name" value="KH_TYPE_1"/>
    <property type="match status" value="1"/>
</dbReference>
<dbReference type="InterPro" id="IPR041560">
    <property type="entry name" value="Tudor_FRM1"/>
</dbReference>
<dbReference type="GO" id="GO:0045182">
    <property type="term" value="F:translation regulator activity"/>
    <property type="evidence" value="ECO:0007669"/>
    <property type="project" value="TreeGrafter"/>
</dbReference>
<dbReference type="CDD" id="cd20402">
    <property type="entry name" value="Tudor_Agenet_FMRP-like_rpt1"/>
    <property type="match status" value="1"/>
</dbReference>
<dbReference type="Pfam" id="PF18336">
    <property type="entry name" value="Tudor_FRX1"/>
    <property type="match status" value="1"/>
</dbReference>
<evidence type="ECO:0000256" key="2">
    <source>
        <dbReference type="PROSITE-ProRule" id="PRU00117"/>
    </source>
</evidence>
<protein>
    <recommendedName>
        <fullName evidence="4">Lipoyl-binding domain-containing protein</fullName>
    </recommendedName>
</protein>
<keyword evidence="1" id="KW-0092">Biotin</keyword>
<dbReference type="CDD" id="cd06850">
    <property type="entry name" value="biotinyl_domain"/>
    <property type="match status" value="1"/>
</dbReference>
<dbReference type="SUPFAM" id="SSF54791">
    <property type="entry name" value="Eukaryotic type KH-domain (KH-domain type I)"/>
    <property type="match status" value="1"/>
</dbReference>
<dbReference type="AlphaFoldDB" id="A0A3M6V0E9"/>
<feature type="compositionally biased region" description="Acidic residues" evidence="3">
    <location>
        <begin position="321"/>
        <end position="333"/>
    </location>
</feature>
<dbReference type="InterPro" id="IPR011053">
    <property type="entry name" value="Single_hybrid_motif"/>
</dbReference>